<dbReference type="Pfam" id="PF01699">
    <property type="entry name" value="Na_Ca_ex"/>
    <property type="match status" value="2"/>
</dbReference>
<feature type="transmembrane region" description="Helical" evidence="5">
    <location>
        <begin position="68"/>
        <end position="93"/>
    </location>
</feature>
<dbReference type="PANTHER" id="PTHR10846">
    <property type="entry name" value="SODIUM/POTASSIUM/CALCIUM EXCHANGER"/>
    <property type="match status" value="1"/>
</dbReference>
<feature type="transmembrane region" description="Helical" evidence="5">
    <location>
        <begin position="238"/>
        <end position="262"/>
    </location>
</feature>
<dbReference type="Proteomes" id="UP000176639">
    <property type="component" value="Unassembled WGS sequence"/>
</dbReference>
<dbReference type="NCBIfam" id="TIGR00367">
    <property type="entry name" value="calcium/sodium antiporter"/>
    <property type="match status" value="1"/>
</dbReference>
<proteinExistence type="predicted"/>
<dbReference type="AlphaFoldDB" id="A0A1F5B1G0"/>
<keyword evidence="2 5" id="KW-0812">Transmembrane</keyword>
<accession>A0A1F5B1G0</accession>
<evidence type="ECO:0000313" key="8">
    <source>
        <dbReference type="Proteomes" id="UP000176639"/>
    </source>
</evidence>
<sequence>MIITILLFILGFALLIKGADLLVDGAVSVAKKFNISNLVIGLTVVAFGTSAPEFAVSVFSSVSGNTDIAIGNIIGSNVANILLILGAAALVYPLSVKGGTVWKEIPMALLAAVLVGFMANDVLINGEAKNAITRIDGLILLSFFIIFLYYIYGIAKSGNGSDVEEVNEMPIGRSIVFVGAGLLALVVGGKWIVDGAVAAAELLGVRQSVIGLTVVAIGTSLPELATSVVAAYRKHTDIAIGNVVGSNIFNVFWIMGISSVINPLPLQPGSNYDIGMMIASSVVLFVILFIGKRHVVERWQGILFLVLYCAYIASLIL</sequence>
<evidence type="ECO:0000256" key="5">
    <source>
        <dbReference type="SAM" id="Phobius"/>
    </source>
</evidence>
<organism evidence="7 8">
    <name type="scientific">Candidatus Azambacteria bacterium RBG_16_47_10</name>
    <dbReference type="NCBI Taxonomy" id="1797292"/>
    <lineage>
        <taxon>Bacteria</taxon>
        <taxon>Candidatus Azamiibacteriota</taxon>
    </lineage>
</organism>
<evidence type="ECO:0000256" key="4">
    <source>
        <dbReference type="ARBA" id="ARBA00023136"/>
    </source>
</evidence>
<dbReference type="InterPro" id="IPR004481">
    <property type="entry name" value="K/Na/Ca-exchanger"/>
</dbReference>
<evidence type="ECO:0000313" key="7">
    <source>
        <dbReference type="EMBL" id="OGD24459.1"/>
    </source>
</evidence>
<feature type="transmembrane region" description="Helical" evidence="5">
    <location>
        <begin position="105"/>
        <end position="123"/>
    </location>
</feature>
<feature type="domain" description="Sodium/calcium exchanger membrane region" evidence="6">
    <location>
        <begin position="174"/>
        <end position="315"/>
    </location>
</feature>
<feature type="domain" description="Sodium/calcium exchanger membrane region" evidence="6">
    <location>
        <begin position="5"/>
        <end position="152"/>
    </location>
</feature>
<feature type="transmembrane region" description="Helical" evidence="5">
    <location>
        <begin position="175"/>
        <end position="197"/>
    </location>
</feature>
<evidence type="ECO:0000259" key="6">
    <source>
        <dbReference type="Pfam" id="PF01699"/>
    </source>
</evidence>
<protein>
    <submittedName>
        <fullName evidence="7">Sodium:proton exchanger</fullName>
    </submittedName>
</protein>
<feature type="transmembrane region" description="Helical" evidence="5">
    <location>
        <begin position="274"/>
        <end position="292"/>
    </location>
</feature>
<evidence type="ECO:0000256" key="3">
    <source>
        <dbReference type="ARBA" id="ARBA00022989"/>
    </source>
</evidence>
<dbReference type="InterPro" id="IPR004837">
    <property type="entry name" value="NaCa_Exmemb"/>
</dbReference>
<keyword evidence="4 5" id="KW-0472">Membrane</keyword>
<dbReference type="EMBL" id="MEYI01000001">
    <property type="protein sequence ID" value="OGD24459.1"/>
    <property type="molecule type" value="Genomic_DNA"/>
</dbReference>
<dbReference type="GO" id="GO:0006874">
    <property type="term" value="P:intracellular calcium ion homeostasis"/>
    <property type="evidence" value="ECO:0007669"/>
    <property type="project" value="TreeGrafter"/>
</dbReference>
<comment type="subcellular location">
    <subcellularLocation>
        <location evidence="1">Membrane</location>
        <topology evidence="1">Multi-pass membrane protein</topology>
    </subcellularLocation>
</comment>
<gene>
    <name evidence="7" type="ORF">A2Z10_03220</name>
</gene>
<dbReference type="InterPro" id="IPR044880">
    <property type="entry name" value="NCX_ion-bd_dom_sf"/>
</dbReference>
<dbReference type="GO" id="GO:0008273">
    <property type="term" value="F:calcium, potassium:sodium antiporter activity"/>
    <property type="evidence" value="ECO:0007669"/>
    <property type="project" value="TreeGrafter"/>
</dbReference>
<dbReference type="PANTHER" id="PTHR10846:SF8">
    <property type="entry name" value="INNER MEMBRANE PROTEIN YRBG"/>
    <property type="match status" value="1"/>
</dbReference>
<comment type="caution">
    <text evidence="7">The sequence shown here is derived from an EMBL/GenBank/DDBJ whole genome shotgun (WGS) entry which is preliminary data.</text>
</comment>
<reference evidence="7 8" key="1">
    <citation type="journal article" date="2016" name="Nat. Commun.">
        <title>Thousands of microbial genomes shed light on interconnected biogeochemical processes in an aquifer system.</title>
        <authorList>
            <person name="Anantharaman K."/>
            <person name="Brown C.T."/>
            <person name="Hug L.A."/>
            <person name="Sharon I."/>
            <person name="Castelle C.J."/>
            <person name="Probst A.J."/>
            <person name="Thomas B.C."/>
            <person name="Singh A."/>
            <person name="Wilkins M.J."/>
            <person name="Karaoz U."/>
            <person name="Brodie E.L."/>
            <person name="Williams K.H."/>
            <person name="Hubbard S.S."/>
            <person name="Banfield J.F."/>
        </authorList>
    </citation>
    <scope>NUCLEOTIDE SEQUENCE [LARGE SCALE GENOMIC DNA]</scope>
</reference>
<dbReference type="Gene3D" id="1.20.1420.30">
    <property type="entry name" value="NCX, central ion-binding region"/>
    <property type="match status" value="1"/>
</dbReference>
<feature type="transmembrane region" description="Helical" evidence="5">
    <location>
        <begin position="298"/>
        <end position="316"/>
    </location>
</feature>
<dbReference type="GO" id="GO:0005262">
    <property type="term" value="F:calcium channel activity"/>
    <property type="evidence" value="ECO:0007669"/>
    <property type="project" value="TreeGrafter"/>
</dbReference>
<dbReference type="GO" id="GO:0005886">
    <property type="term" value="C:plasma membrane"/>
    <property type="evidence" value="ECO:0007669"/>
    <property type="project" value="TreeGrafter"/>
</dbReference>
<evidence type="ECO:0000256" key="1">
    <source>
        <dbReference type="ARBA" id="ARBA00004141"/>
    </source>
</evidence>
<name>A0A1F5B1G0_9BACT</name>
<feature type="transmembrane region" description="Helical" evidence="5">
    <location>
        <begin position="135"/>
        <end position="155"/>
    </location>
</feature>
<feature type="transmembrane region" description="Helical" evidence="5">
    <location>
        <begin position="34"/>
        <end position="56"/>
    </location>
</feature>
<evidence type="ECO:0000256" key="2">
    <source>
        <dbReference type="ARBA" id="ARBA00022692"/>
    </source>
</evidence>
<keyword evidence="3 5" id="KW-1133">Transmembrane helix</keyword>